<accession>A0ABV6FLE7</accession>
<sequence>MTAGPARLDPATRRTRLREYQEQLLERMQAARNGSGAPIQQLGLQVGGTRYLLDLVEAGEIVAPVPLARVPLTVPWYLGLANVRGTLVGVIDLARYLGRDGPPAPGASARLVTFSPSLGFNCALLAERVYGLRQASAMQREGEALVDAEGNSWTPLSLAALVREERFLHVGLPAGAQGHAHVQAATHAASHANHG</sequence>
<dbReference type="PROSITE" id="PS50851">
    <property type="entry name" value="CHEW"/>
    <property type="match status" value="1"/>
</dbReference>
<dbReference type="InterPro" id="IPR002545">
    <property type="entry name" value="CheW-lke_dom"/>
</dbReference>
<dbReference type="InterPro" id="IPR036061">
    <property type="entry name" value="CheW-like_dom_sf"/>
</dbReference>
<name>A0ABV6FLE7_9BURK</name>
<comment type="caution">
    <text evidence="2">The sequence shown here is derived from an EMBL/GenBank/DDBJ whole genome shotgun (WGS) entry which is preliminary data.</text>
</comment>
<evidence type="ECO:0000313" key="2">
    <source>
        <dbReference type="EMBL" id="MFC0254365.1"/>
    </source>
</evidence>
<dbReference type="SUPFAM" id="SSF50341">
    <property type="entry name" value="CheW-like"/>
    <property type="match status" value="1"/>
</dbReference>
<dbReference type="RefSeq" id="WP_379681620.1">
    <property type="nucleotide sequence ID" value="NZ_JBHLWP010000022.1"/>
</dbReference>
<dbReference type="EMBL" id="JBHLWP010000022">
    <property type="protein sequence ID" value="MFC0254365.1"/>
    <property type="molecule type" value="Genomic_DNA"/>
</dbReference>
<evidence type="ECO:0000259" key="1">
    <source>
        <dbReference type="PROSITE" id="PS50851"/>
    </source>
</evidence>
<keyword evidence="3" id="KW-1185">Reference proteome</keyword>
<proteinExistence type="predicted"/>
<reference evidence="2 3" key="1">
    <citation type="submission" date="2024-09" db="EMBL/GenBank/DDBJ databases">
        <authorList>
            <person name="Sun Q."/>
            <person name="Mori K."/>
        </authorList>
    </citation>
    <scope>NUCLEOTIDE SEQUENCE [LARGE SCALE GENOMIC DNA]</scope>
    <source>
        <strain evidence="2 3">CCM 7792</strain>
    </source>
</reference>
<evidence type="ECO:0000313" key="3">
    <source>
        <dbReference type="Proteomes" id="UP001589773"/>
    </source>
</evidence>
<dbReference type="Proteomes" id="UP001589773">
    <property type="component" value="Unassembled WGS sequence"/>
</dbReference>
<protein>
    <submittedName>
        <fullName evidence="2">Chemotaxis protein CheW</fullName>
    </submittedName>
</protein>
<gene>
    <name evidence="2" type="ORF">ACFFJK_20940</name>
</gene>
<dbReference type="Gene3D" id="2.40.50.180">
    <property type="entry name" value="CheA-289, Domain 4"/>
    <property type="match status" value="1"/>
</dbReference>
<organism evidence="2 3">
    <name type="scientific">Massilia consociata</name>
    <dbReference type="NCBI Taxonomy" id="760117"/>
    <lineage>
        <taxon>Bacteria</taxon>
        <taxon>Pseudomonadati</taxon>
        <taxon>Pseudomonadota</taxon>
        <taxon>Betaproteobacteria</taxon>
        <taxon>Burkholderiales</taxon>
        <taxon>Oxalobacteraceae</taxon>
        <taxon>Telluria group</taxon>
        <taxon>Massilia</taxon>
    </lineage>
</organism>
<dbReference type="Pfam" id="PF01584">
    <property type="entry name" value="CheW"/>
    <property type="match status" value="1"/>
</dbReference>
<feature type="domain" description="CheW-like" evidence="1">
    <location>
        <begin position="38"/>
        <end position="181"/>
    </location>
</feature>